<accession>A0A937RHB2</accession>
<dbReference type="EMBL" id="JAEACQ010000130">
    <property type="protein sequence ID" value="MBL7626378.1"/>
    <property type="molecule type" value="Genomic_DNA"/>
</dbReference>
<dbReference type="Pfam" id="PF00135">
    <property type="entry name" value="COesterase"/>
    <property type="match status" value="1"/>
</dbReference>
<dbReference type="Proteomes" id="UP000604475">
    <property type="component" value="Unassembled WGS sequence"/>
</dbReference>
<comment type="caution">
    <text evidence="6">The sequence shown here is derived from an EMBL/GenBank/DDBJ whole genome shotgun (WGS) entry which is preliminary data.</text>
</comment>
<dbReference type="InterPro" id="IPR002018">
    <property type="entry name" value="CarbesteraseB"/>
</dbReference>
<protein>
    <recommendedName>
        <fullName evidence="3">Carboxylic ester hydrolase</fullName>
        <ecNumber evidence="3">3.1.1.-</ecNumber>
    </recommendedName>
</protein>
<feature type="compositionally biased region" description="Gly residues" evidence="4">
    <location>
        <begin position="18"/>
        <end position="31"/>
    </location>
</feature>
<evidence type="ECO:0000259" key="5">
    <source>
        <dbReference type="Pfam" id="PF00135"/>
    </source>
</evidence>
<dbReference type="RefSeq" id="WP_203031669.1">
    <property type="nucleotide sequence ID" value="NZ_JAEACQ010000130.1"/>
</dbReference>
<dbReference type="InterPro" id="IPR019826">
    <property type="entry name" value="Carboxylesterase_B_AS"/>
</dbReference>
<evidence type="ECO:0000256" key="4">
    <source>
        <dbReference type="SAM" id="MobiDB-lite"/>
    </source>
</evidence>
<feature type="domain" description="Carboxylesterase type B" evidence="5">
    <location>
        <begin position="34"/>
        <end position="504"/>
    </location>
</feature>
<dbReference type="PANTHER" id="PTHR11559">
    <property type="entry name" value="CARBOXYLESTERASE"/>
    <property type="match status" value="1"/>
</dbReference>
<dbReference type="EC" id="3.1.1.-" evidence="3"/>
<comment type="similarity">
    <text evidence="1 3">Belongs to the type-B carboxylesterase/lipase family.</text>
</comment>
<sequence>MSEAVSWRGPDGDARDGAGAGNGTGPVGGGAAARTPWGDARGVDLVAARVWRGVPYAAAPVGTLRFRAPRPPAPWAGERDCSVFGPTSPQLRAPGLRAPARRGRAPRGSEDCLYLNVWSPGPGGPPRPVLVWIHGGGFVSGAGSSFDGARLAARGDVVVVTANYRLGPFGHLALAQPGPGGADEAGGANLALLDQIAVLRWVRSAAAAFGGDPGRVTLFGESAGAMCVGALLAAPAARGLFHRAVLQSGAVQHVRDRAAGARARRRVVDLLGRRPAEASTAELVRAGEALLAETTGPGDVPGATPGAEPGAEPFLPTVDGVVLPEAPMAAIAAGSCREVPLLVTWCRDEVNLFLALAPEVIPPALEARARAALGARRWGELLALYAADRGDPAAGRSALLTDAMFGLPAIRLADAAHAAGGPVWTLRFDHVPADDPRGVMHGADLPLTWGRADAAGPHGHVAALWQDALLAFARDGDPSTEGLPAWPRYDPDRQPTLLFGATPRVVDHPGGRCHEAWAGLPLP</sequence>
<name>A0A937RHB2_9ACTN</name>
<keyword evidence="7" id="KW-1185">Reference proteome</keyword>
<evidence type="ECO:0000256" key="3">
    <source>
        <dbReference type="RuleBase" id="RU361235"/>
    </source>
</evidence>
<evidence type="ECO:0000313" key="6">
    <source>
        <dbReference type="EMBL" id="MBL7626378.1"/>
    </source>
</evidence>
<keyword evidence="2 3" id="KW-0378">Hydrolase</keyword>
<evidence type="ECO:0000256" key="2">
    <source>
        <dbReference type="ARBA" id="ARBA00022801"/>
    </source>
</evidence>
<dbReference type="Gene3D" id="3.40.50.1820">
    <property type="entry name" value="alpha/beta hydrolase"/>
    <property type="match status" value="1"/>
</dbReference>
<proteinExistence type="inferred from homology"/>
<organism evidence="6 7">
    <name type="scientific">Frankia nepalensis</name>
    <dbReference type="NCBI Taxonomy" id="1836974"/>
    <lineage>
        <taxon>Bacteria</taxon>
        <taxon>Bacillati</taxon>
        <taxon>Actinomycetota</taxon>
        <taxon>Actinomycetes</taxon>
        <taxon>Frankiales</taxon>
        <taxon>Frankiaceae</taxon>
        <taxon>Frankia</taxon>
    </lineage>
</organism>
<feature type="region of interest" description="Disordered" evidence="4">
    <location>
        <begin position="1"/>
        <end position="37"/>
    </location>
</feature>
<dbReference type="GO" id="GO:0016787">
    <property type="term" value="F:hydrolase activity"/>
    <property type="evidence" value="ECO:0007669"/>
    <property type="project" value="UniProtKB-KW"/>
</dbReference>
<dbReference type="SUPFAM" id="SSF53474">
    <property type="entry name" value="alpha/beta-Hydrolases"/>
    <property type="match status" value="1"/>
</dbReference>
<dbReference type="PROSITE" id="PS00941">
    <property type="entry name" value="CARBOXYLESTERASE_B_2"/>
    <property type="match status" value="1"/>
</dbReference>
<dbReference type="PROSITE" id="PS00122">
    <property type="entry name" value="CARBOXYLESTERASE_B_1"/>
    <property type="match status" value="1"/>
</dbReference>
<gene>
    <name evidence="6" type="ORF">I7412_04150</name>
</gene>
<dbReference type="InterPro" id="IPR019819">
    <property type="entry name" value="Carboxylesterase_B_CS"/>
</dbReference>
<evidence type="ECO:0000313" key="7">
    <source>
        <dbReference type="Proteomes" id="UP000604475"/>
    </source>
</evidence>
<reference evidence="6" key="1">
    <citation type="submission" date="2020-12" db="EMBL/GenBank/DDBJ databases">
        <title>Genomic characterization of non-nitrogen-fixing Frankia strains.</title>
        <authorList>
            <person name="Carlos-Shanley C."/>
            <person name="Guerra T."/>
            <person name="Hahn D."/>
        </authorList>
    </citation>
    <scope>NUCLEOTIDE SEQUENCE</scope>
    <source>
        <strain evidence="6">CN6</strain>
    </source>
</reference>
<dbReference type="AlphaFoldDB" id="A0A937RHB2"/>
<evidence type="ECO:0000256" key="1">
    <source>
        <dbReference type="ARBA" id="ARBA00005964"/>
    </source>
</evidence>
<dbReference type="InterPro" id="IPR050309">
    <property type="entry name" value="Type-B_Carboxylest/Lipase"/>
</dbReference>
<dbReference type="InterPro" id="IPR029058">
    <property type="entry name" value="AB_hydrolase_fold"/>
</dbReference>